<proteinExistence type="predicted"/>
<sequence length="56" mass="6192">MLREQALAEECSIQNLTAACGGEIDAYLKERRNAGIKQESEKDLHPTMGLAKESSR</sequence>
<comment type="caution">
    <text evidence="2">The sequence shown here is derived from an EMBL/GenBank/DDBJ whole genome shotgun (WGS) entry which is preliminary data.</text>
</comment>
<gene>
    <name evidence="2" type="ORF">GGE12_004062</name>
</gene>
<name>A0A7W6RPH7_9HYPH</name>
<dbReference type="EMBL" id="JACIGM010000008">
    <property type="protein sequence ID" value="MBB4276265.1"/>
    <property type="molecule type" value="Genomic_DNA"/>
</dbReference>
<evidence type="ECO:0000256" key="1">
    <source>
        <dbReference type="SAM" id="MobiDB-lite"/>
    </source>
</evidence>
<protein>
    <submittedName>
        <fullName evidence="2">Uncharacterized protein</fullName>
    </submittedName>
</protein>
<evidence type="ECO:0000313" key="2">
    <source>
        <dbReference type="EMBL" id="MBB4276265.1"/>
    </source>
</evidence>
<dbReference type="Proteomes" id="UP000533641">
    <property type="component" value="Unassembled WGS sequence"/>
</dbReference>
<accession>A0A7W6RPH7</accession>
<reference evidence="2 3" key="1">
    <citation type="submission" date="2020-08" db="EMBL/GenBank/DDBJ databases">
        <title>Genomic Encyclopedia of Type Strains, Phase IV (KMG-V): Genome sequencing to study the core and pangenomes of soil and plant-associated prokaryotes.</title>
        <authorList>
            <person name="Whitman W."/>
        </authorList>
    </citation>
    <scope>NUCLEOTIDE SEQUENCE [LARGE SCALE GENOMIC DNA]</scope>
    <source>
        <strain evidence="2 3">SEMIA 402</strain>
    </source>
</reference>
<feature type="compositionally biased region" description="Basic and acidic residues" evidence="1">
    <location>
        <begin position="35"/>
        <end position="45"/>
    </location>
</feature>
<feature type="region of interest" description="Disordered" evidence="1">
    <location>
        <begin position="35"/>
        <end position="56"/>
    </location>
</feature>
<organism evidence="2 3">
    <name type="scientific">Rhizobium mongolense</name>
    <dbReference type="NCBI Taxonomy" id="57676"/>
    <lineage>
        <taxon>Bacteria</taxon>
        <taxon>Pseudomonadati</taxon>
        <taxon>Pseudomonadota</taxon>
        <taxon>Alphaproteobacteria</taxon>
        <taxon>Hyphomicrobiales</taxon>
        <taxon>Rhizobiaceae</taxon>
        <taxon>Rhizobium/Agrobacterium group</taxon>
        <taxon>Rhizobium</taxon>
    </lineage>
</organism>
<dbReference type="AlphaFoldDB" id="A0A7W6RPH7"/>
<evidence type="ECO:0000313" key="3">
    <source>
        <dbReference type="Proteomes" id="UP000533641"/>
    </source>
</evidence>